<dbReference type="Proteomes" id="UP001595755">
    <property type="component" value="Unassembled WGS sequence"/>
</dbReference>
<dbReference type="EMBL" id="JBHSED010000013">
    <property type="protein sequence ID" value="MFC4303440.1"/>
    <property type="molecule type" value="Genomic_DNA"/>
</dbReference>
<sequence>MVPFLSIQSQRGLIGIESQLGQYQIRRPKPELAVQSTPTVITATNRPGDLRIDQSLTNDALTGGKAEAFWNRIYSQYKQVAQQNIQHIVEKGNRMGDLTNNDNPIPELALSDFIEGAPDLQVFGFASLANVEFQYTPNDINLQVDVGRVDIQAQVHRPEIQYERGNVNVYMQQYPKVTITPPEINIIA</sequence>
<evidence type="ECO:0000313" key="2">
    <source>
        <dbReference type="Proteomes" id="UP001595755"/>
    </source>
</evidence>
<protein>
    <submittedName>
        <fullName evidence="1">DUF6470 family protein</fullName>
    </submittedName>
</protein>
<proteinExistence type="predicted"/>
<organism evidence="1 2">
    <name type="scientific">Cohnella boryungensis</name>
    <dbReference type="NCBI Taxonomy" id="768479"/>
    <lineage>
        <taxon>Bacteria</taxon>
        <taxon>Bacillati</taxon>
        <taxon>Bacillota</taxon>
        <taxon>Bacilli</taxon>
        <taxon>Bacillales</taxon>
        <taxon>Paenibacillaceae</taxon>
        <taxon>Cohnella</taxon>
    </lineage>
</organism>
<name>A0ABV8S8J0_9BACL</name>
<accession>A0ABV8S8J0</accession>
<evidence type="ECO:0000313" key="1">
    <source>
        <dbReference type="EMBL" id="MFC4303440.1"/>
    </source>
</evidence>
<comment type="caution">
    <text evidence="1">The sequence shown here is derived from an EMBL/GenBank/DDBJ whole genome shotgun (WGS) entry which is preliminary data.</text>
</comment>
<gene>
    <name evidence="1" type="ORF">ACFO1S_08245</name>
</gene>
<keyword evidence="2" id="KW-1185">Reference proteome</keyword>
<dbReference type="InterPro" id="IPR045527">
    <property type="entry name" value="DUF6470"/>
</dbReference>
<dbReference type="Pfam" id="PF20074">
    <property type="entry name" value="DUF6470"/>
    <property type="match status" value="1"/>
</dbReference>
<dbReference type="RefSeq" id="WP_204602839.1">
    <property type="nucleotide sequence ID" value="NZ_JBHSED010000013.1"/>
</dbReference>
<reference evidence="2" key="1">
    <citation type="journal article" date="2019" name="Int. J. Syst. Evol. Microbiol.">
        <title>The Global Catalogue of Microorganisms (GCM) 10K type strain sequencing project: providing services to taxonomists for standard genome sequencing and annotation.</title>
        <authorList>
            <consortium name="The Broad Institute Genomics Platform"/>
            <consortium name="The Broad Institute Genome Sequencing Center for Infectious Disease"/>
            <person name="Wu L."/>
            <person name="Ma J."/>
        </authorList>
    </citation>
    <scope>NUCLEOTIDE SEQUENCE [LARGE SCALE GENOMIC DNA]</scope>
    <source>
        <strain evidence="2">CGMCC 4.1641</strain>
    </source>
</reference>